<name>K8Y5R1_9LEPT</name>
<proteinExistence type="predicted"/>
<gene>
    <name evidence="1" type="ORF">LSS_02929</name>
</gene>
<dbReference type="AlphaFoldDB" id="K8Y5R1"/>
<dbReference type="Proteomes" id="UP000035800">
    <property type="component" value="Chromosome I"/>
</dbReference>
<dbReference type="STRING" id="758847.LSS_02929"/>
<accession>K8Y5R1</accession>
<protein>
    <submittedName>
        <fullName evidence="1">Uncharacterized protein</fullName>
    </submittedName>
</protein>
<dbReference type="KEGG" id="lst:LSS_02929"/>
<organism evidence="1 2">
    <name type="scientific">Leptospira santarosai serovar Shermani str. LT 821</name>
    <dbReference type="NCBI Taxonomy" id="758847"/>
    <lineage>
        <taxon>Bacteria</taxon>
        <taxon>Pseudomonadati</taxon>
        <taxon>Spirochaetota</taxon>
        <taxon>Spirochaetia</taxon>
        <taxon>Leptospirales</taxon>
        <taxon>Leptospiraceae</taxon>
        <taxon>Leptospira</taxon>
    </lineage>
</organism>
<dbReference type="EMBL" id="CP006694">
    <property type="protein sequence ID" value="EKT88311.1"/>
    <property type="molecule type" value="Genomic_DNA"/>
</dbReference>
<reference evidence="1 2" key="2">
    <citation type="journal article" date="2014" name="Emerg. Microbes Infect.">
        <title>Potential impact on kidney infection: a whole-genome analysis of Leptospira santarosai serovar Shermani.</title>
        <authorList>
            <person name="Chou L.F."/>
            <person name="Chen T.W."/>
            <person name="Ko Y.C."/>
            <person name="Pan M.J."/>
            <person name="Tian Y.C."/>
            <person name="Chiu C.H."/>
            <person name="Tang P."/>
            <person name="Hung C.C."/>
            <person name="Yang C.W."/>
        </authorList>
    </citation>
    <scope>NUCLEOTIDE SEQUENCE</scope>
    <source>
        <strain evidence="1 2">LT 821</strain>
    </source>
</reference>
<evidence type="ECO:0000313" key="1">
    <source>
        <dbReference type="EMBL" id="EKT88311.1"/>
    </source>
</evidence>
<evidence type="ECO:0000313" key="2">
    <source>
        <dbReference type="Proteomes" id="UP000035800"/>
    </source>
</evidence>
<sequence length="35" mass="4020">MDFGIFFQRILPVLFEFRFFSGSKIGDVLSASTFV</sequence>
<reference evidence="1 2" key="1">
    <citation type="journal article" date="2012" name="Gene">
        <title>Sequence of Leptospira santarosai serovar Shermani genome and prediction of virulence-associated genes.</title>
        <authorList>
            <person name="Chou L.F."/>
            <person name="Chen Y.T."/>
            <person name="Lu C.W."/>
            <person name="Ko Y.C."/>
            <person name="Tang C.Y."/>
            <person name="Pan M.J."/>
            <person name="Tian Y.C."/>
            <person name="Chiu C.H."/>
            <person name="Hung C.C."/>
            <person name="Yang C.W."/>
        </authorList>
    </citation>
    <scope>NUCLEOTIDE SEQUENCE [LARGE SCALE GENOMIC DNA]</scope>
    <source>
        <strain evidence="1">LT 821</strain>
    </source>
</reference>